<reference evidence="2" key="1">
    <citation type="submission" date="2021-01" db="EMBL/GenBank/DDBJ databases">
        <title>Caligus Genome Assembly.</title>
        <authorList>
            <person name="Gallardo-Escarate C."/>
        </authorList>
    </citation>
    <scope>NUCLEOTIDE SEQUENCE [LARGE SCALE GENOMIC DNA]</scope>
</reference>
<dbReference type="EMBL" id="CP045893">
    <property type="protein sequence ID" value="QQP54295.1"/>
    <property type="molecule type" value="Genomic_DNA"/>
</dbReference>
<gene>
    <name evidence="1" type="ORF">FKW44_007087</name>
</gene>
<dbReference type="AlphaFoldDB" id="A0A7T8KE94"/>
<dbReference type="Proteomes" id="UP000595437">
    <property type="component" value="Chromosome 4"/>
</dbReference>
<organism evidence="1 2">
    <name type="scientific">Caligus rogercresseyi</name>
    <name type="common">Sea louse</name>
    <dbReference type="NCBI Taxonomy" id="217165"/>
    <lineage>
        <taxon>Eukaryota</taxon>
        <taxon>Metazoa</taxon>
        <taxon>Ecdysozoa</taxon>
        <taxon>Arthropoda</taxon>
        <taxon>Crustacea</taxon>
        <taxon>Multicrustacea</taxon>
        <taxon>Hexanauplia</taxon>
        <taxon>Copepoda</taxon>
        <taxon>Siphonostomatoida</taxon>
        <taxon>Caligidae</taxon>
        <taxon>Caligus</taxon>
    </lineage>
</organism>
<sequence length="59" mass="7189">MRRRIVRGSLTSLSQGVEKRDLGDCWLLSGYSLQCFKGSKRWKRYWQDSKQWRSKYEED</sequence>
<evidence type="ECO:0000313" key="1">
    <source>
        <dbReference type="EMBL" id="QQP54295.1"/>
    </source>
</evidence>
<evidence type="ECO:0000313" key="2">
    <source>
        <dbReference type="Proteomes" id="UP000595437"/>
    </source>
</evidence>
<protein>
    <submittedName>
        <fullName evidence="1">Uncharacterized protein</fullName>
    </submittedName>
</protein>
<accession>A0A7T8KE94</accession>
<keyword evidence="2" id="KW-1185">Reference proteome</keyword>
<name>A0A7T8KE94_CALRO</name>
<proteinExistence type="predicted"/>